<name>A0AAV7Z242_9EUKA</name>
<keyword evidence="1" id="KW-0175">Coiled coil</keyword>
<feature type="compositionally biased region" description="Polar residues" evidence="2">
    <location>
        <begin position="22"/>
        <end position="36"/>
    </location>
</feature>
<feature type="compositionally biased region" description="Basic residues" evidence="2">
    <location>
        <begin position="190"/>
        <end position="208"/>
    </location>
</feature>
<feature type="compositionally biased region" description="Low complexity" evidence="2">
    <location>
        <begin position="1"/>
        <end position="19"/>
    </location>
</feature>
<protein>
    <submittedName>
        <fullName evidence="3">Uncharacterized protein</fullName>
    </submittedName>
</protein>
<feature type="region of interest" description="Disordered" evidence="2">
    <location>
        <begin position="146"/>
        <end position="208"/>
    </location>
</feature>
<evidence type="ECO:0000313" key="4">
    <source>
        <dbReference type="Proteomes" id="UP001146793"/>
    </source>
</evidence>
<dbReference type="AlphaFoldDB" id="A0AAV7Z242"/>
<dbReference type="EMBL" id="JANTQA010000036">
    <property type="protein sequence ID" value="KAJ3436186.1"/>
    <property type="molecule type" value="Genomic_DNA"/>
</dbReference>
<evidence type="ECO:0000256" key="2">
    <source>
        <dbReference type="SAM" id="MobiDB-lite"/>
    </source>
</evidence>
<evidence type="ECO:0000256" key="1">
    <source>
        <dbReference type="SAM" id="Coils"/>
    </source>
</evidence>
<feature type="coiled-coil region" evidence="1">
    <location>
        <begin position="39"/>
        <end position="101"/>
    </location>
</feature>
<dbReference type="Proteomes" id="UP001146793">
    <property type="component" value="Unassembled WGS sequence"/>
</dbReference>
<proteinExistence type="predicted"/>
<accession>A0AAV7Z242</accession>
<comment type="caution">
    <text evidence="3">The sequence shown here is derived from an EMBL/GenBank/DDBJ whole genome shotgun (WGS) entry which is preliminary data.</text>
</comment>
<sequence length="208" mass="24316">MSSTSTTASASESGVSVETNRSKNGINSNSEMLPNSEQRENLNDLILSLRKELETIKKKTKETKLIIAKTEIQLMREKKEKASLKMEVDLLQEENQDLIENADPKKEKIIKKIVNLACVNVIVEQIEQLDQESKFSTEHNKQIRERGEILVKRYKKKEKNKKEKKTKEKKKKEKRKTHSNKERESEKKSPSSKRKKKNIKKKKKKKKK</sequence>
<organism evidence="3 4">
    <name type="scientific">Anaeramoeba flamelloides</name>
    <dbReference type="NCBI Taxonomy" id="1746091"/>
    <lineage>
        <taxon>Eukaryota</taxon>
        <taxon>Metamonada</taxon>
        <taxon>Anaeramoebidae</taxon>
        <taxon>Anaeramoeba</taxon>
    </lineage>
</organism>
<evidence type="ECO:0000313" key="3">
    <source>
        <dbReference type="EMBL" id="KAJ3436186.1"/>
    </source>
</evidence>
<reference evidence="3" key="1">
    <citation type="submission" date="2022-08" db="EMBL/GenBank/DDBJ databases">
        <title>Novel sulphate-reducing endosymbionts in the free-living metamonad Anaeramoeba.</title>
        <authorList>
            <person name="Jerlstrom-Hultqvist J."/>
            <person name="Cepicka I."/>
            <person name="Gallot-Lavallee L."/>
            <person name="Salas-Leiva D."/>
            <person name="Curtis B.A."/>
            <person name="Zahonova K."/>
            <person name="Pipaliya S."/>
            <person name="Dacks J."/>
            <person name="Roger A.J."/>
        </authorList>
    </citation>
    <scope>NUCLEOTIDE SEQUENCE</scope>
    <source>
        <strain evidence="3">Busselton2</strain>
    </source>
</reference>
<feature type="compositionally biased region" description="Basic residues" evidence="2">
    <location>
        <begin position="152"/>
        <end position="178"/>
    </location>
</feature>
<feature type="region of interest" description="Disordered" evidence="2">
    <location>
        <begin position="1"/>
        <end position="38"/>
    </location>
</feature>
<feature type="compositionally biased region" description="Basic and acidic residues" evidence="2">
    <location>
        <begin position="179"/>
        <end position="189"/>
    </location>
</feature>
<gene>
    <name evidence="3" type="ORF">M0812_18241</name>
</gene>